<dbReference type="EMBL" id="VOHS01000025">
    <property type="protein sequence ID" value="TWV98685.1"/>
    <property type="molecule type" value="Genomic_DNA"/>
</dbReference>
<dbReference type="AlphaFoldDB" id="A0A5C6LT93"/>
<gene>
    <name evidence="1" type="ORF">FEF09_20605</name>
</gene>
<accession>A0A5C6LT93</accession>
<dbReference type="GO" id="GO:0006281">
    <property type="term" value="P:DNA repair"/>
    <property type="evidence" value="ECO:0007669"/>
    <property type="project" value="InterPro"/>
</dbReference>
<dbReference type="GO" id="GO:0004519">
    <property type="term" value="F:endonuclease activity"/>
    <property type="evidence" value="ECO:0007669"/>
    <property type="project" value="InterPro"/>
</dbReference>
<dbReference type="OrthoDB" id="681012at2"/>
<dbReference type="InterPro" id="IPR020847">
    <property type="entry name" value="AP_endonuclease_F1_BS"/>
</dbReference>
<organism evidence="1 2">
    <name type="scientific">Chitinophaga pinensis</name>
    <dbReference type="NCBI Taxonomy" id="79329"/>
    <lineage>
        <taxon>Bacteria</taxon>
        <taxon>Pseudomonadati</taxon>
        <taxon>Bacteroidota</taxon>
        <taxon>Chitinophagia</taxon>
        <taxon>Chitinophagales</taxon>
        <taxon>Chitinophagaceae</taxon>
        <taxon>Chitinophaga</taxon>
    </lineage>
</organism>
<dbReference type="RefSeq" id="WP_146306851.1">
    <property type="nucleotide sequence ID" value="NZ_VOHS01000025.1"/>
</dbReference>
<evidence type="ECO:0000313" key="1">
    <source>
        <dbReference type="EMBL" id="TWV98685.1"/>
    </source>
</evidence>
<reference evidence="1 2" key="1">
    <citation type="submission" date="2019-08" db="EMBL/GenBank/DDBJ databases">
        <title>Whole genome sequencing of chitin degrading bacteria Chitinophaga pinensis YS16.</title>
        <authorList>
            <person name="Singh R.P."/>
            <person name="Manchanda G."/>
            <person name="Maurya I.K."/>
            <person name="Joshi N.K."/>
            <person name="Srivastava A.K."/>
        </authorList>
    </citation>
    <scope>NUCLEOTIDE SEQUENCE [LARGE SCALE GENOMIC DNA]</scope>
    <source>
        <strain evidence="1 2">YS-16</strain>
    </source>
</reference>
<dbReference type="Proteomes" id="UP000318815">
    <property type="component" value="Unassembled WGS sequence"/>
</dbReference>
<dbReference type="GO" id="GO:0003677">
    <property type="term" value="F:DNA binding"/>
    <property type="evidence" value="ECO:0007669"/>
    <property type="project" value="InterPro"/>
</dbReference>
<comment type="caution">
    <text evidence="1">The sequence shown here is derived from an EMBL/GenBank/DDBJ whole genome shotgun (WGS) entry which is preliminary data.</text>
</comment>
<protein>
    <submittedName>
        <fullName evidence="1">Uncharacterized protein</fullName>
    </submittedName>
</protein>
<proteinExistence type="predicted"/>
<evidence type="ECO:0000313" key="2">
    <source>
        <dbReference type="Proteomes" id="UP000318815"/>
    </source>
</evidence>
<dbReference type="PROSITE" id="PS00726">
    <property type="entry name" value="AP_NUCLEASE_F1_1"/>
    <property type="match status" value="1"/>
</dbReference>
<sequence>MAIQTSIIPFTGRLGNLIGYRRNGVYYLRSMPQKVRQTMATCRAAKRFGIASKRGALLRKAIYGELDIPCDSSHITRLTAALIHTGVHNIRALQGFRFNQSAAISRFFAVTPVFSEDGHLHIPAQTLPIFKGIRTWAVKVIATRIDFNTRKTTGTDIAGITIDPRVPFNGANLSVSAPGNGTLVVVLQVQACSDQHPSQNKQLLTADIIAVQETKVAVVKTAAVAQTHIPVSEEQVLRPARAYKKLSPVQRE</sequence>
<keyword evidence="2" id="KW-1185">Reference proteome</keyword>
<name>A0A5C6LT93_9BACT</name>